<dbReference type="PROSITE" id="PS50006">
    <property type="entry name" value="FHA_DOMAIN"/>
    <property type="match status" value="1"/>
</dbReference>
<feature type="region of interest" description="Disordered" evidence="1">
    <location>
        <begin position="1"/>
        <end position="203"/>
    </location>
</feature>
<feature type="compositionally biased region" description="Basic and acidic residues" evidence="1">
    <location>
        <begin position="127"/>
        <end position="136"/>
    </location>
</feature>
<dbReference type="OrthoDB" id="444265at2759"/>
<comment type="caution">
    <text evidence="3">The sequence shown here is derived from an EMBL/GenBank/DDBJ whole genome shotgun (WGS) entry which is preliminary data.</text>
</comment>
<dbReference type="STRING" id="420778.A0A1S8BF24"/>
<name>A0A1S8BF24_9PEZI</name>
<dbReference type="Proteomes" id="UP000190776">
    <property type="component" value="Unassembled WGS sequence"/>
</dbReference>
<dbReference type="AlphaFoldDB" id="A0A1S8BF24"/>
<accession>A0A1S8BF24</accession>
<feature type="compositionally biased region" description="Basic residues" evidence="1">
    <location>
        <begin position="26"/>
        <end position="36"/>
    </location>
</feature>
<dbReference type="SMART" id="SM00240">
    <property type="entry name" value="FHA"/>
    <property type="match status" value="1"/>
</dbReference>
<proteinExistence type="predicted"/>
<evidence type="ECO:0000256" key="1">
    <source>
        <dbReference type="SAM" id="MobiDB-lite"/>
    </source>
</evidence>
<dbReference type="PANTHER" id="PTHR23308">
    <property type="entry name" value="NUCLEAR INHIBITOR OF PROTEIN PHOSPHATASE-1"/>
    <property type="match status" value="1"/>
</dbReference>
<dbReference type="Gene3D" id="2.60.200.20">
    <property type="match status" value="1"/>
</dbReference>
<dbReference type="Pfam" id="PF00498">
    <property type="entry name" value="FHA"/>
    <property type="match status" value="1"/>
</dbReference>
<dbReference type="InterPro" id="IPR008984">
    <property type="entry name" value="SMAD_FHA_dom_sf"/>
</dbReference>
<dbReference type="InterPro" id="IPR050923">
    <property type="entry name" value="Cell_Proc_Reg/RNA_Proc"/>
</dbReference>
<feature type="compositionally biased region" description="Basic and acidic residues" evidence="1">
    <location>
        <begin position="52"/>
        <end position="66"/>
    </location>
</feature>
<sequence>MPADLVSPPPRARRHSLSDDEDRSSRRDRHRRKRASRSPDDDREKHHRSRRHRDDDSPARSDDERPARKRGRDRSREGRRRSKSRSRSKHRHRSRSKDAARDRYERKRRYDDRSTSPRRHHHHRSERRRDRDDASPRHSRRSRHDRHDHRSRSRSPKRHRPSKSASPPRKRSAKPLPSQEAAYKGTGDGPGEAGEPPIEKQKPNFKQTGLLAREANTVTVAGTNIVLKYNEPPDARKPSARDDWRLFVFKGQDCLQTVELGSRSCWLIGREAAVADMLVEHPSTSKQHAVLQFRHTTRVNEHGDKDAKVRPYLIDLESSNGTILNGKQIEPTRFVEAMDKDVIKFGLSEREYVLMLAGA</sequence>
<reference evidence="3 4" key="1">
    <citation type="submission" date="2017-01" db="EMBL/GenBank/DDBJ databases">
        <title>Draft genome sequence of Diplodia seriata F98.1, a fungal species involved in grapevine trunk diseases.</title>
        <authorList>
            <person name="Robert-Siegwald G."/>
            <person name="Vallet J."/>
            <person name="Abou-Mansour E."/>
            <person name="Xu J."/>
            <person name="Rey P."/>
            <person name="Bertsch C."/>
            <person name="Rego C."/>
            <person name="Larignon P."/>
            <person name="Fontaine F."/>
            <person name="Lebrun M.-H."/>
        </authorList>
    </citation>
    <scope>NUCLEOTIDE SEQUENCE [LARGE SCALE GENOMIC DNA]</scope>
    <source>
        <strain evidence="3 4">F98.1</strain>
    </source>
</reference>
<evidence type="ECO:0000259" key="2">
    <source>
        <dbReference type="PROSITE" id="PS50006"/>
    </source>
</evidence>
<organism evidence="3 4">
    <name type="scientific">Diplodia seriata</name>
    <dbReference type="NCBI Taxonomy" id="420778"/>
    <lineage>
        <taxon>Eukaryota</taxon>
        <taxon>Fungi</taxon>
        <taxon>Dikarya</taxon>
        <taxon>Ascomycota</taxon>
        <taxon>Pezizomycotina</taxon>
        <taxon>Dothideomycetes</taxon>
        <taxon>Dothideomycetes incertae sedis</taxon>
        <taxon>Botryosphaeriales</taxon>
        <taxon>Botryosphaeriaceae</taxon>
        <taxon>Diplodia</taxon>
    </lineage>
</organism>
<evidence type="ECO:0000313" key="3">
    <source>
        <dbReference type="EMBL" id="OMP85913.1"/>
    </source>
</evidence>
<feature type="compositionally biased region" description="Basic residues" evidence="1">
    <location>
        <begin position="67"/>
        <end position="95"/>
    </location>
</feature>
<feature type="compositionally biased region" description="Basic residues" evidence="1">
    <location>
        <begin position="116"/>
        <end position="126"/>
    </location>
</feature>
<feature type="compositionally biased region" description="Basic residues" evidence="1">
    <location>
        <begin position="137"/>
        <end position="173"/>
    </location>
</feature>
<feature type="compositionally biased region" description="Basic and acidic residues" evidence="1">
    <location>
        <begin position="96"/>
        <end position="115"/>
    </location>
</feature>
<feature type="domain" description="FHA" evidence="2">
    <location>
        <begin position="266"/>
        <end position="329"/>
    </location>
</feature>
<dbReference type="SUPFAM" id="SSF49879">
    <property type="entry name" value="SMAD/FHA domain"/>
    <property type="match status" value="1"/>
</dbReference>
<dbReference type="InterPro" id="IPR000253">
    <property type="entry name" value="FHA_dom"/>
</dbReference>
<dbReference type="EMBL" id="MSZU01000081">
    <property type="protein sequence ID" value="OMP85913.1"/>
    <property type="molecule type" value="Genomic_DNA"/>
</dbReference>
<gene>
    <name evidence="3" type="ORF">BK809_0002125</name>
</gene>
<evidence type="ECO:0000313" key="4">
    <source>
        <dbReference type="Proteomes" id="UP000190776"/>
    </source>
</evidence>
<protein>
    <submittedName>
        <fullName evidence="3">Smad nuclear-interacting protein 1</fullName>
    </submittedName>
</protein>